<reference evidence="2 3" key="1">
    <citation type="submission" date="2014-07" db="EMBL/GenBank/DDBJ databases">
        <title>Whole Genome Sequence of the Amycolatopsis methanolica 239.</title>
        <authorList>
            <person name="Tang B."/>
        </authorList>
    </citation>
    <scope>NUCLEOTIDE SEQUENCE [LARGE SCALE GENOMIC DNA]</scope>
    <source>
        <strain evidence="2 3">239</strain>
    </source>
</reference>
<proteinExistence type="predicted"/>
<organism evidence="2 3">
    <name type="scientific">Amycolatopsis methanolica 239</name>
    <dbReference type="NCBI Taxonomy" id="1068978"/>
    <lineage>
        <taxon>Bacteria</taxon>
        <taxon>Bacillati</taxon>
        <taxon>Actinomycetota</taxon>
        <taxon>Actinomycetes</taxon>
        <taxon>Pseudonocardiales</taxon>
        <taxon>Pseudonocardiaceae</taxon>
        <taxon>Amycolatopsis</taxon>
        <taxon>Amycolatopsis methanolica group</taxon>
    </lineage>
</organism>
<dbReference type="STRING" id="1068978.AMETH_4015"/>
<keyword evidence="3" id="KW-1185">Reference proteome</keyword>
<sequence length="62" mass="6231">MKGNANNQPESAPGIPESDPPQGGPNADNDTPNPADLAPGFGGTSRTRPLSTEEEDQAGNGS</sequence>
<evidence type="ECO:0000256" key="1">
    <source>
        <dbReference type="SAM" id="MobiDB-lite"/>
    </source>
</evidence>
<dbReference type="AlphaFoldDB" id="A0A076N2H6"/>
<evidence type="ECO:0000313" key="3">
    <source>
        <dbReference type="Proteomes" id="UP000062973"/>
    </source>
</evidence>
<accession>A0A076N2H6</accession>
<feature type="region of interest" description="Disordered" evidence="1">
    <location>
        <begin position="1"/>
        <end position="62"/>
    </location>
</feature>
<gene>
    <name evidence="2" type="ORF">AMETH_4015</name>
</gene>
<feature type="compositionally biased region" description="Acidic residues" evidence="1">
    <location>
        <begin position="52"/>
        <end position="62"/>
    </location>
</feature>
<dbReference type="OrthoDB" id="9884775at2"/>
<dbReference type="PATRIC" id="fig|1068978.7.peg.4303"/>
<dbReference type="Proteomes" id="UP000062973">
    <property type="component" value="Chromosome"/>
</dbReference>
<dbReference type="RefSeq" id="WP_017982947.1">
    <property type="nucleotide sequence ID" value="NZ_AQUL01000001.1"/>
</dbReference>
<evidence type="ECO:0000313" key="2">
    <source>
        <dbReference type="EMBL" id="AIJ24107.1"/>
    </source>
</evidence>
<feature type="compositionally biased region" description="Polar residues" evidence="1">
    <location>
        <begin position="1"/>
        <end position="10"/>
    </location>
</feature>
<dbReference type="EMBL" id="CP009110">
    <property type="protein sequence ID" value="AIJ24107.1"/>
    <property type="molecule type" value="Genomic_DNA"/>
</dbReference>
<dbReference type="KEGG" id="amq:AMETH_4015"/>
<name>A0A076N2H6_AMYME</name>
<protein>
    <submittedName>
        <fullName evidence="2">Uncharacterized protein</fullName>
    </submittedName>
</protein>
<dbReference type="HOGENOM" id="CLU_2893988_0_0_11"/>